<dbReference type="EMBL" id="JAGSOH010000079">
    <property type="protein sequence ID" value="MBR7829241.1"/>
    <property type="molecule type" value="Genomic_DNA"/>
</dbReference>
<accession>A0A941IN79</accession>
<dbReference type="Proteomes" id="UP000676325">
    <property type="component" value="Unassembled WGS sequence"/>
</dbReference>
<evidence type="ECO:0000313" key="2">
    <source>
        <dbReference type="EMBL" id="MBR7829241.1"/>
    </source>
</evidence>
<evidence type="ECO:0000313" key="3">
    <source>
        <dbReference type="Proteomes" id="UP000676325"/>
    </source>
</evidence>
<reference evidence="2" key="1">
    <citation type="submission" date="2021-04" db="EMBL/GenBank/DDBJ databases">
        <title>Genome based classification of Actinospica acidithermotolerans sp. nov., an actinobacterium isolated from an Indonesian hot spring.</title>
        <authorList>
            <person name="Kusuma A.B."/>
            <person name="Putra K.E."/>
            <person name="Nafisah S."/>
            <person name="Loh J."/>
            <person name="Nouioui I."/>
            <person name="Goodfellow M."/>
        </authorList>
    </citation>
    <scope>NUCLEOTIDE SEQUENCE</scope>
    <source>
        <strain evidence="2">MGRD01-02</strain>
    </source>
</reference>
<organism evidence="2 3">
    <name type="scientific">Actinospica acidithermotolerans</name>
    <dbReference type="NCBI Taxonomy" id="2828514"/>
    <lineage>
        <taxon>Bacteria</taxon>
        <taxon>Bacillati</taxon>
        <taxon>Actinomycetota</taxon>
        <taxon>Actinomycetes</taxon>
        <taxon>Catenulisporales</taxon>
        <taxon>Actinospicaceae</taxon>
        <taxon>Actinospica</taxon>
    </lineage>
</organism>
<dbReference type="AlphaFoldDB" id="A0A941IN79"/>
<proteinExistence type="predicted"/>
<evidence type="ECO:0000256" key="1">
    <source>
        <dbReference type="SAM" id="MobiDB-lite"/>
    </source>
</evidence>
<name>A0A941IN79_9ACTN</name>
<gene>
    <name evidence="2" type="ORF">KDK95_23235</name>
</gene>
<comment type="caution">
    <text evidence="2">The sequence shown here is derived from an EMBL/GenBank/DDBJ whole genome shotgun (WGS) entry which is preliminary data.</text>
</comment>
<protein>
    <submittedName>
        <fullName evidence="2">Uncharacterized protein</fullName>
    </submittedName>
</protein>
<dbReference type="RefSeq" id="WP_212520376.1">
    <property type="nucleotide sequence ID" value="NZ_JAGSOH010000079.1"/>
</dbReference>
<feature type="compositionally biased region" description="Pro residues" evidence="1">
    <location>
        <begin position="1"/>
        <end position="17"/>
    </location>
</feature>
<sequence>MPDQPRPTPPYRPGDPPPSEDELAGINNGPCRSFTPMEPPWEYMCRKCGYPHS</sequence>
<keyword evidence="3" id="KW-1185">Reference proteome</keyword>
<feature type="region of interest" description="Disordered" evidence="1">
    <location>
        <begin position="1"/>
        <end position="31"/>
    </location>
</feature>